<name>A0ACC0IHA9_9ERIC</name>
<comment type="caution">
    <text evidence="1">The sequence shown here is derived from an EMBL/GenBank/DDBJ whole genome shotgun (WGS) entry which is preliminary data.</text>
</comment>
<dbReference type="Proteomes" id="UP001060215">
    <property type="component" value="Chromosome 3"/>
</dbReference>
<reference evidence="1 2" key="1">
    <citation type="journal article" date="2022" name="Plant J.">
        <title>Chromosome-level genome of Camellia lanceoleosa provides a valuable resource for understanding genome evolution and self-incompatibility.</title>
        <authorList>
            <person name="Gong W."/>
            <person name="Xiao S."/>
            <person name="Wang L."/>
            <person name="Liao Z."/>
            <person name="Chang Y."/>
            <person name="Mo W."/>
            <person name="Hu G."/>
            <person name="Li W."/>
            <person name="Zhao G."/>
            <person name="Zhu H."/>
            <person name="Hu X."/>
            <person name="Ji K."/>
            <person name="Xiang X."/>
            <person name="Song Q."/>
            <person name="Yuan D."/>
            <person name="Jin S."/>
            <person name="Zhang L."/>
        </authorList>
    </citation>
    <scope>NUCLEOTIDE SEQUENCE [LARGE SCALE GENOMIC DNA]</scope>
    <source>
        <strain evidence="1">SQ_2022a</strain>
    </source>
</reference>
<sequence>MGKDAASQGLVDAIGGISRAVTRANKRLVYSSDLFQLAAAADVLSLMSFFCCYGLLLVCMDNDLFIWLLQLIVLLLSCFLAVW</sequence>
<organism evidence="1 2">
    <name type="scientific">Camellia lanceoleosa</name>
    <dbReference type="NCBI Taxonomy" id="1840588"/>
    <lineage>
        <taxon>Eukaryota</taxon>
        <taxon>Viridiplantae</taxon>
        <taxon>Streptophyta</taxon>
        <taxon>Embryophyta</taxon>
        <taxon>Tracheophyta</taxon>
        <taxon>Spermatophyta</taxon>
        <taxon>Magnoliopsida</taxon>
        <taxon>eudicotyledons</taxon>
        <taxon>Gunneridae</taxon>
        <taxon>Pentapetalae</taxon>
        <taxon>asterids</taxon>
        <taxon>Ericales</taxon>
        <taxon>Theaceae</taxon>
        <taxon>Camellia</taxon>
    </lineage>
</organism>
<evidence type="ECO:0000313" key="2">
    <source>
        <dbReference type="Proteomes" id="UP001060215"/>
    </source>
</evidence>
<proteinExistence type="predicted"/>
<dbReference type="EMBL" id="CM045760">
    <property type="protein sequence ID" value="KAI8025322.1"/>
    <property type="molecule type" value="Genomic_DNA"/>
</dbReference>
<gene>
    <name evidence="1" type="ORF">LOK49_LG02G01063</name>
</gene>
<protein>
    <submittedName>
        <fullName evidence="1">Uncharacterized protein</fullName>
    </submittedName>
</protein>
<accession>A0ACC0IHA9</accession>
<evidence type="ECO:0000313" key="1">
    <source>
        <dbReference type="EMBL" id="KAI8025322.1"/>
    </source>
</evidence>
<keyword evidence="2" id="KW-1185">Reference proteome</keyword>